<keyword evidence="5" id="KW-0378">Hydrolase</keyword>
<keyword evidence="6" id="KW-1185">Reference proteome</keyword>
<name>A0ABP0IXG1_9DINO</name>
<feature type="compositionally biased region" description="Gly residues" evidence="2">
    <location>
        <begin position="97"/>
        <end position="107"/>
    </location>
</feature>
<dbReference type="Gene3D" id="3.40.50.300">
    <property type="entry name" value="P-loop containing nucleotide triphosphate hydrolases"/>
    <property type="match status" value="2"/>
</dbReference>
<feature type="compositionally biased region" description="Basic and acidic residues" evidence="2">
    <location>
        <begin position="75"/>
        <end position="95"/>
    </location>
</feature>
<dbReference type="SUPFAM" id="SSF52540">
    <property type="entry name" value="P-loop containing nucleoside triphosphate hydrolases"/>
    <property type="match status" value="1"/>
</dbReference>
<evidence type="ECO:0000256" key="2">
    <source>
        <dbReference type="SAM" id="MobiDB-lite"/>
    </source>
</evidence>
<evidence type="ECO:0000256" key="1">
    <source>
        <dbReference type="SAM" id="Coils"/>
    </source>
</evidence>
<dbReference type="GO" id="GO:0004386">
    <property type="term" value="F:helicase activity"/>
    <property type="evidence" value="ECO:0007669"/>
    <property type="project" value="UniProtKB-KW"/>
</dbReference>
<dbReference type="InterPro" id="IPR047187">
    <property type="entry name" value="SF1_C_Upf1"/>
</dbReference>
<keyword evidence="5" id="KW-0547">Nucleotide-binding</keyword>
<dbReference type="Proteomes" id="UP001642464">
    <property type="component" value="Unassembled WGS sequence"/>
</dbReference>
<keyword evidence="5" id="KW-0347">Helicase</keyword>
<dbReference type="Pfam" id="PF13087">
    <property type="entry name" value="AAA_12"/>
    <property type="match status" value="1"/>
</dbReference>
<comment type="caution">
    <text evidence="5">The sequence shown here is derived from an EMBL/GenBank/DDBJ whole genome shotgun (WGS) entry which is preliminary data.</text>
</comment>
<dbReference type="InterPro" id="IPR045055">
    <property type="entry name" value="DNA2/NAM7-like"/>
</dbReference>
<organism evidence="5 6">
    <name type="scientific">Durusdinium trenchii</name>
    <dbReference type="NCBI Taxonomy" id="1381693"/>
    <lineage>
        <taxon>Eukaryota</taxon>
        <taxon>Sar</taxon>
        <taxon>Alveolata</taxon>
        <taxon>Dinophyceae</taxon>
        <taxon>Suessiales</taxon>
        <taxon>Symbiodiniaceae</taxon>
        <taxon>Durusdinium</taxon>
    </lineage>
</organism>
<dbReference type="InterPro" id="IPR027417">
    <property type="entry name" value="P-loop_NTPase"/>
</dbReference>
<dbReference type="EMBL" id="CAXAMM010005302">
    <property type="protein sequence ID" value="CAK9006786.1"/>
    <property type="molecule type" value="Genomic_DNA"/>
</dbReference>
<dbReference type="InterPro" id="IPR041679">
    <property type="entry name" value="DNA2/NAM7-like_C"/>
</dbReference>
<dbReference type="InterPro" id="IPR041677">
    <property type="entry name" value="DNA2/NAM7_AAA_11"/>
</dbReference>
<evidence type="ECO:0000259" key="3">
    <source>
        <dbReference type="Pfam" id="PF13086"/>
    </source>
</evidence>
<evidence type="ECO:0000313" key="6">
    <source>
        <dbReference type="Proteomes" id="UP001642464"/>
    </source>
</evidence>
<evidence type="ECO:0000259" key="4">
    <source>
        <dbReference type="Pfam" id="PF13087"/>
    </source>
</evidence>
<evidence type="ECO:0000313" key="5">
    <source>
        <dbReference type="EMBL" id="CAK9006786.1"/>
    </source>
</evidence>
<dbReference type="Pfam" id="PF13086">
    <property type="entry name" value="AAA_11"/>
    <property type="match status" value="1"/>
</dbReference>
<keyword evidence="5" id="KW-0067">ATP-binding</keyword>
<accession>A0ABP0IXG1</accession>
<dbReference type="PANTHER" id="PTHR10887:SF517">
    <property type="entry name" value="RNA HELICASE NONSENSE MRNA REDUCING FACTOR"/>
    <property type="match status" value="1"/>
</dbReference>
<reference evidence="5 6" key="1">
    <citation type="submission" date="2024-02" db="EMBL/GenBank/DDBJ databases">
        <authorList>
            <person name="Chen Y."/>
            <person name="Shah S."/>
            <person name="Dougan E. K."/>
            <person name="Thang M."/>
            <person name="Chan C."/>
        </authorList>
    </citation>
    <scope>NUCLEOTIDE SEQUENCE [LARGE SCALE GENOMIC DNA]</scope>
</reference>
<feature type="domain" description="DNA2/NAM7 helicase-like C-terminal" evidence="4">
    <location>
        <begin position="221"/>
        <end position="415"/>
    </location>
</feature>
<proteinExistence type="predicted"/>
<feature type="domain" description="DNA2/NAM7 helicase helicase" evidence="3">
    <location>
        <begin position="50"/>
        <end position="213"/>
    </location>
</feature>
<dbReference type="CDD" id="cd18808">
    <property type="entry name" value="SF1_C_Upf1"/>
    <property type="match status" value="1"/>
</dbReference>
<protein>
    <submittedName>
        <fullName evidence="5">Regulator of nonsense transcripts 1 homolog (ATP-dependent helicase UPF1)</fullName>
    </submittedName>
</protein>
<feature type="coiled-coil region" evidence="1">
    <location>
        <begin position="525"/>
        <end position="552"/>
    </location>
</feature>
<keyword evidence="1" id="KW-0175">Coiled coil</keyword>
<gene>
    <name evidence="5" type="ORF">SCF082_LOCUS9176</name>
</gene>
<sequence length="630" mass="70129">MQFNPESQWTTFAKAFVLEGSRPFLSRLARARGAFQAELGRVEELIQIGEAIRVGRPEKVRSVIEDMTLEAELKRLKESEEGDRGTLEEDQERAVPGKGGKSGGKFGKFGKSGKSGDVDLGAQAQRHFEDRRAQSRQDFELQMKILREAEVICTTTIAGGMDFLARLSNFEAILVDEVAQATELSTAVPVVLRGANRLVLVGDHCQLPPAVLSPEAELRGLSVSVYSRLVQAGGLKPFLLDTQYRSHPKLAEFSSHAFYDGLLKSGIEESQRALPMGVPWPNAKCPIAFINVDAQEELEGDSKANSVEAQLVASLVGKVFQYGELNVSQVGVVTPYMAQVRRLRQMLRPVIPPGADFRLLECASVDNFQGREKELIVFSAVRSNRAGNVGFLADWRRLNVMLTRARRGLLIFGNAQTLKQDPIWHQWLTFAEQHECIVKDLPMPTPPSGANGKGMRPMPWGKGKVGGPRPQGRNPLLAAQEAARAAAEVSADLRQRADVSQEVRPPGPGLLPWMSQKPSRESLQIEDQLQQFAQVEAQLNQRQQALQQQQLQAAQLLFVNPIMANLQMQQIQKETLELQGRWSELSTQRAQLQEQKARAHPDPARSERGENHFFVEHQQIEELLERQLGM</sequence>
<dbReference type="PANTHER" id="PTHR10887">
    <property type="entry name" value="DNA2/NAM7 HELICASE FAMILY"/>
    <property type="match status" value="1"/>
</dbReference>
<feature type="region of interest" description="Disordered" evidence="2">
    <location>
        <begin position="75"/>
        <end position="108"/>
    </location>
</feature>